<dbReference type="EMBL" id="JAABLP010000004">
    <property type="protein sequence ID" value="NBN65473.1"/>
    <property type="molecule type" value="Genomic_DNA"/>
</dbReference>
<gene>
    <name evidence="2" type="primary">casA</name>
    <name evidence="2" type="ORF">GWI71_17405</name>
</gene>
<keyword evidence="3" id="KW-1185">Reference proteome</keyword>
<evidence type="ECO:0000313" key="3">
    <source>
        <dbReference type="Proteomes" id="UP000541347"/>
    </source>
</evidence>
<protein>
    <submittedName>
        <fullName evidence="2">Type I-E CRISPR-associated protein Cse1/CasA</fullName>
    </submittedName>
</protein>
<sequence length="569" mass="60151">MLLRSGAKAWVSLPGLVAPASAPSGSAPDYAVDFAWGRPDLDMACHELCIGLLQICLDVRDEDDWAALWRGAMTGPEFVERLQPLAFAFELTGDGPRFLQDPEPFEAGVAAAAQSDVEALFIDTPGQNGQKKNADVLTHRGRYPALGLPAAAMALYALQAFAPAGGAGIRTSLRGGGPLSVLVIPQARPGSAPVPLWRRLLANVTPEPNRLKTARLASALPWLAPVSHKGATPEGADATGGKIHPDPAEGAHPLQAFFGMPRRIRLVPGPAAGRCALTGCEGPVVTGFVQKPHGLDYGLWQHPLTPYRRLKKDGEPYTVKPKSGRFGYRDWVSVALGSEEGVLADMPRTVAQARKARAAALLTSGRDPLLRVGGWAMNNMEAMAFLSAEQPMHLAGTEDQARRLTQFARSLAAAGGEAASALREAVRVAVLGEASKADGDKGVLAQAQSAFFAATEAPFHDITAQALLLPAEATPDDMAPLRQAWLRTIQRAALAQFDLHAPLPLADPQKAEPLVKARHGLLGVFLGYRAAGGRLYEALGLPKPEPKGKPSASGKTRKQAQALCEGELA</sequence>
<feature type="region of interest" description="Disordered" evidence="1">
    <location>
        <begin position="540"/>
        <end position="569"/>
    </location>
</feature>
<dbReference type="NCBIfam" id="TIGR02547">
    <property type="entry name" value="casA_cse1"/>
    <property type="match status" value="1"/>
</dbReference>
<accession>A0ABW9ZMZ7</accession>
<name>A0ABW9ZMZ7_9HYPH</name>
<dbReference type="InterPro" id="IPR013381">
    <property type="entry name" value="CRISPR-assoc_prot_Cse1"/>
</dbReference>
<dbReference type="Proteomes" id="UP000541347">
    <property type="component" value="Unassembled WGS sequence"/>
</dbReference>
<evidence type="ECO:0000256" key="1">
    <source>
        <dbReference type="SAM" id="MobiDB-lite"/>
    </source>
</evidence>
<evidence type="ECO:0000313" key="2">
    <source>
        <dbReference type="EMBL" id="NBN65473.1"/>
    </source>
</evidence>
<comment type="caution">
    <text evidence="2">The sequence shown here is derived from an EMBL/GenBank/DDBJ whole genome shotgun (WGS) entry which is preliminary data.</text>
</comment>
<proteinExistence type="predicted"/>
<organism evidence="2 3">
    <name type="scientific">Pannonibacter tanglangensis</name>
    <dbReference type="NCBI Taxonomy" id="2750084"/>
    <lineage>
        <taxon>Bacteria</taxon>
        <taxon>Pseudomonadati</taxon>
        <taxon>Pseudomonadota</taxon>
        <taxon>Alphaproteobacteria</taxon>
        <taxon>Hyphomicrobiales</taxon>
        <taxon>Stappiaceae</taxon>
        <taxon>Pannonibacter</taxon>
    </lineage>
</organism>
<dbReference type="Pfam" id="PF09481">
    <property type="entry name" value="CRISPR_Cse1"/>
    <property type="match status" value="1"/>
</dbReference>
<reference evidence="2 3" key="1">
    <citation type="submission" date="2020-01" db="EMBL/GenBank/DDBJ databases">
        <authorList>
            <person name="Peng S.Y."/>
            <person name="Li J."/>
            <person name="Wang M."/>
            <person name="Wang L."/>
            <person name="Wang C.Q."/>
            <person name="Wang J.R."/>
        </authorList>
    </citation>
    <scope>NUCLEOTIDE SEQUENCE [LARGE SCALE GENOMIC DNA]</scope>
    <source>
        <strain evidence="2 3">XCT-34</strain>
    </source>
</reference>